<evidence type="ECO:0000313" key="2">
    <source>
        <dbReference type="EMBL" id="ANK12544.1"/>
    </source>
</evidence>
<evidence type="ECO:0000313" key="3">
    <source>
        <dbReference type="Proteomes" id="UP000078263"/>
    </source>
</evidence>
<dbReference type="CDD" id="cd00090">
    <property type="entry name" value="HTH_ARSR"/>
    <property type="match status" value="1"/>
</dbReference>
<evidence type="ECO:0000259" key="1">
    <source>
        <dbReference type="Pfam" id="PF12802"/>
    </source>
</evidence>
<dbReference type="GO" id="GO:0003700">
    <property type="term" value="F:DNA-binding transcription factor activity"/>
    <property type="evidence" value="ECO:0007669"/>
    <property type="project" value="InterPro"/>
</dbReference>
<dbReference type="KEGG" id="pns:A9D12_05810"/>
<dbReference type="Pfam" id="PF12802">
    <property type="entry name" value="MarR_2"/>
    <property type="match status" value="1"/>
</dbReference>
<feature type="domain" description="HTH marR-type" evidence="1">
    <location>
        <begin position="37"/>
        <end position="89"/>
    </location>
</feature>
<dbReference type="AlphaFoldDB" id="A0A192D453"/>
<sequence length="161" mass="17263">MPMQMTLGTQLRHLIELLDGAVQRNYAAMGLAYRPRYTPIMRALMAQEPSSLGDVAQCAGITQPAASQTVALMIADGLIETAPSTDGRQKLLRLSPAGRAIADELRKAWACTAMAAQSLDDDLPTPLTGLLAEAIKALDAKSFDERIRSAQALKNAQKDAK</sequence>
<proteinExistence type="predicted"/>
<dbReference type="InterPro" id="IPR036390">
    <property type="entry name" value="WH_DNA-bd_sf"/>
</dbReference>
<keyword evidence="3" id="KW-1185">Reference proteome</keyword>
<accession>A0A192D453</accession>
<dbReference type="Proteomes" id="UP000078263">
    <property type="component" value="Chromosome"/>
</dbReference>
<organism evidence="2 3">
    <name type="scientific">Erythrobacter neustonensis</name>
    <dbReference type="NCBI Taxonomy" id="1112"/>
    <lineage>
        <taxon>Bacteria</taxon>
        <taxon>Pseudomonadati</taxon>
        <taxon>Pseudomonadota</taxon>
        <taxon>Alphaproteobacteria</taxon>
        <taxon>Sphingomonadales</taxon>
        <taxon>Erythrobacteraceae</taxon>
        <taxon>Erythrobacter/Porphyrobacter group</taxon>
        <taxon>Erythrobacter</taxon>
    </lineage>
</organism>
<dbReference type="EMBL" id="CP016033">
    <property type="protein sequence ID" value="ANK12544.1"/>
    <property type="molecule type" value="Genomic_DNA"/>
</dbReference>
<gene>
    <name evidence="2" type="ORF">A9D12_05810</name>
</gene>
<dbReference type="Gene3D" id="1.10.10.10">
    <property type="entry name" value="Winged helix-like DNA-binding domain superfamily/Winged helix DNA-binding domain"/>
    <property type="match status" value="1"/>
</dbReference>
<dbReference type="InterPro" id="IPR036388">
    <property type="entry name" value="WH-like_DNA-bd_sf"/>
</dbReference>
<name>A0A192D453_9SPHN</name>
<dbReference type="SUPFAM" id="SSF46785">
    <property type="entry name" value="Winged helix' DNA-binding domain"/>
    <property type="match status" value="1"/>
</dbReference>
<dbReference type="InterPro" id="IPR011991">
    <property type="entry name" value="ArsR-like_HTH"/>
</dbReference>
<dbReference type="InterPro" id="IPR000835">
    <property type="entry name" value="HTH_MarR-typ"/>
</dbReference>
<reference evidence="2 3" key="1">
    <citation type="submission" date="2016-05" db="EMBL/GenBank/DDBJ databases">
        <title>Compelete Genome Sequence of Bacteriochlorophyll-Synthesizing Bacterium Porphyrobacter neustonensis DSM 9434.</title>
        <authorList>
            <person name="Shi X.-L."/>
            <person name="Wu Y.-H."/>
            <person name="Cheng H."/>
            <person name="Xu L."/>
            <person name="Zhang X.-Q."/>
            <person name="Wang C.-S."/>
            <person name="Xu X.-W."/>
        </authorList>
    </citation>
    <scope>NUCLEOTIDE SEQUENCE [LARGE SCALE GENOMIC DNA]</scope>
    <source>
        <strain evidence="2 3">DSM 9434</strain>
    </source>
</reference>
<protein>
    <recommendedName>
        <fullName evidence="1">HTH marR-type domain-containing protein</fullName>
    </recommendedName>
</protein>
<dbReference type="STRING" id="1112.A9D12_05810"/>